<evidence type="ECO:0000259" key="1">
    <source>
        <dbReference type="Pfam" id="PF13302"/>
    </source>
</evidence>
<dbReference type="InterPro" id="IPR016181">
    <property type="entry name" value="Acyl_CoA_acyltransferase"/>
</dbReference>
<accession>C3XB29</accession>
<dbReference type="PANTHER" id="PTHR43610">
    <property type="entry name" value="BLL6696 PROTEIN"/>
    <property type="match status" value="1"/>
</dbReference>
<dbReference type="Pfam" id="PF13302">
    <property type="entry name" value="Acetyltransf_3"/>
    <property type="match status" value="1"/>
</dbReference>
<evidence type="ECO:0000313" key="3">
    <source>
        <dbReference type="Proteomes" id="UP000005089"/>
    </source>
</evidence>
<dbReference type="STRING" id="847.BRW83_0671"/>
<dbReference type="PANTHER" id="PTHR43610:SF1">
    <property type="entry name" value="N-ACETYLTRANSFERASE DOMAIN-CONTAINING PROTEIN"/>
    <property type="match status" value="1"/>
</dbReference>
<dbReference type="AlphaFoldDB" id="C3XB29"/>
<dbReference type="Proteomes" id="UP000005089">
    <property type="component" value="Unassembled WGS sequence"/>
</dbReference>
<sequence>MLNFSRFNGSMPHHYCGPRKMASYGITNGRWSRTKKIDSCIDTALAGRRAGTMMPFAITRRDTGKVVGTTRLWKIDRSNRTLEIGNTWLGQSAQRTSVNTETKFLLLTHAFEVMNMVRVQFMTDELNEKSRAAILRIGAREEGIIRHERIMSDVRKRNSVIYSIVDLEWPKVKVLLQSKIECC</sequence>
<dbReference type="Gene3D" id="3.40.630.30">
    <property type="match status" value="1"/>
</dbReference>
<dbReference type="GO" id="GO:0016747">
    <property type="term" value="F:acyltransferase activity, transferring groups other than amino-acyl groups"/>
    <property type="evidence" value="ECO:0007669"/>
    <property type="project" value="InterPro"/>
</dbReference>
<keyword evidence="3" id="KW-1185">Reference proteome</keyword>
<dbReference type="InterPro" id="IPR000182">
    <property type="entry name" value="GNAT_dom"/>
</dbReference>
<dbReference type="EMBL" id="GG658170">
    <property type="protein sequence ID" value="EEO30405.1"/>
    <property type="molecule type" value="Genomic_DNA"/>
</dbReference>
<proteinExistence type="predicted"/>
<reference evidence="2 3" key="1">
    <citation type="submission" date="2009-02" db="EMBL/GenBank/DDBJ databases">
        <title>The Genome Sequence of Oxalobacter formigenes OXCC13.</title>
        <authorList>
            <consortium name="The Broad Institute Genome Sequencing Platform"/>
            <person name="Ward D."/>
            <person name="Young S.K."/>
            <person name="Kodira C.D."/>
            <person name="Zeng Q."/>
            <person name="Koehrsen M."/>
            <person name="Alvarado L."/>
            <person name="Berlin A."/>
            <person name="Borenstein D."/>
            <person name="Chen Z."/>
            <person name="Engels R."/>
            <person name="Freedman E."/>
            <person name="Gellesch M."/>
            <person name="Goldberg J."/>
            <person name="Griggs A."/>
            <person name="Gujja S."/>
            <person name="Heiman D."/>
            <person name="Hepburn T."/>
            <person name="Howarth C."/>
            <person name="Jen D."/>
            <person name="Larson L."/>
            <person name="Lewis B."/>
            <person name="Mehta T."/>
            <person name="Park D."/>
            <person name="Pearson M."/>
            <person name="Roberts A."/>
            <person name="Saif S."/>
            <person name="Shea T."/>
            <person name="Shenoy N."/>
            <person name="Sisk P."/>
            <person name="Stolte C."/>
            <person name="Sykes S."/>
            <person name="Walk T."/>
            <person name="White J."/>
            <person name="Yandava C."/>
            <person name="Allison M.J."/>
            <person name="Lander E."/>
            <person name="Nusbaum C."/>
            <person name="Galagan J."/>
            <person name="Birren B."/>
        </authorList>
    </citation>
    <scope>NUCLEOTIDE SEQUENCE [LARGE SCALE GENOMIC DNA]</scope>
    <source>
        <strain evidence="2 3">OXCC13</strain>
    </source>
</reference>
<feature type="domain" description="N-acetyltransferase" evidence="1">
    <location>
        <begin position="34"/>
        <end position="140"/>
    </location>
</feature>
<dbReference type="eggNOG" id="COG1670">
    <property type="taxonomic scope" value="Bacteria"/>
</dbReference>
<evidence type="ECO:0000313" key="2">
    <source>
        <dbReference type="EMBL" id="EEO30405.1"/>
    </source>
</evidence>
<name>C3XB29_OXAFO</name>
<protein>
    <submittedName>
        <fullName evidence="2">Acetyltransferase, GNAT family</fullName>
    </submittedName>
</protein>
<organism evidence="2 3">
    <name type="scientific">Oxalobacter formigenes OXCC13</name>
    <dbReference type="NCBI Taxonomy" id="556269"/>
    <lineage>
        <taxon>Bacteria</taxon>
        <taxon>Pseudomonadati</taxon>
        <taxon>Pseudomonadota</taxon>
        <taxon>Betaproteobacteria</taxon>
        <taxon>Burkholderiales</taxon>
        <taxon>Oxalobacteraceae</taxon>
        <taxon>Oxalobacter</taxon>
    </lineage>
</organism>
<keyword evidence="2" id="KW-0808">Transferase</keyword>
<dbReference type="SUPFAM" id="SSF55729">
    <property type="entry name" value="Acyl-CoA N-acyltransferases (Nat)"/>
    <property type="match status" value="1"/>
</dbReference>
<dbReference type="HOGENOM" id="CLU_013985_1_0_4"/>
<gene>
    <name evidence="2" type="ORF">OFBG_01433</name>
</gene>